<comment type="caution">
    <text evidence="1">The sequence shown here is derived from an EMBL/GenBank/DDBJ whole genome shotgun (WGS) entry which is preliminary data.</text>
</comment>
<proteinExistence type="predicted"/>
<organism evidence="1 2">
    <name type="scientific">Evansella alkalicola</name>
    <dbReference type="NCBI Taxonomy" id="745819"/>
    <lineage>
        <taxon>Bacteria</taxon>
        <taxon>Bacillati</taxon>
        <taxon>Bacillota</taxon>
        <taxon>Bacilli</taxon>
        <taxon>Bacillales</taxon>
        <taxon>Bacillaceae</taxon>
        <taxon>Evansella</taxon>
    </lineage>
</organism>
<sequence length="72" mass="8232">MALDLANDGSILRNRWLKTTQKWLNLNAIIKPIFIEHNFAGAMYIYQMASMNPIFGNKTDEVLSYIKGLNKA</sequence>
<protein>
    <submittedName>
        <fullName evidence="1">Uncharacterized protein</fullName>
    </submittedName>
</protein>
<name>A0ABS6JVW1_9BACI</name>
<evidence type="ECO:0000313" key="2">
    <source>
        <dbReference type="Proteomes" id="UP000790580"/>
    </source>
</evidence>
<reference evidence="1 2" key="1">
    <citation type="submission" date="2021-06" db="EMBL/GenBank/DDBJ databases">
        <title>Bacillus sp. RD4P76, an endophyte from a halophyte.</title>
        <authorList>
            <person name="Sun J.-Q."/>
        </authorList>
    </citation>
    <scope>NUCLEOTIDE SEQUENCE [LARGE SCALE GENOMIC DNA]</scope>
    <source>
        <strain evidence="1 2">JCM 17098</strain>
    </source>
</reference>
<dbReference type="Proteomes" id="UP000790580">
    <property type="component" value="Unassembled WGS sequence"/>
</dbReference>
<dbReference type="EMBL" id="JAHQCR010000058">
    <property type="protein sequence ID" value="MBU9722720.1"/>
    <property type="molecule type" value="Genomic_DNA"/>
</dbReference>
<accession>A0ABS6JVW1</accession>
<gene>
    <name evidence="1" type="ORF">KS407_14985</name>
</gene>
<keyword evidence="2" id="KW-1185">Reference proteome</keyword>
<evidence type="ECO:0000313" key="1">
    <source>
        <dbReference type="EMBL" id="MBU9722720.1"/>
    </source>
</evidence>
<dbReference type="RefSeq" id="WP_088076550.1">
    <property type="nucleotide sequence ID" value="NZ_JAHQCR010000058.1"/>
</dbReference>